<dbReference type="PROSITE" id="PS50835">
    <property type="entry name" value="IG_LIKE"/>
    <property type="match status" value="1"/>
</dbReference>
<feature type="signal peptide" evidence="2">
    <location>
        <begin position="1"/>
        <end position="20"/>
    </location>
</feature>
<keyword evidence="1" id="KW-0472">Membrane</keyword>
<dbReference type="EMBL" id="JAOPHQ010000047">
    <property type="protein sequence ID" value="KAK0156003.1"/>
    <property type="molecule type" value="Genomic_DNA"/>
</dbReference>
<sequence length="211" mass="23832">MALVLIRHLLLSSLTWLVISLPDSKTVEVEQMGDVTLSCTNVSDSPTLTLWMRGDNTSKPIMISSVYGAVSSTVRYMDGFKQGRHVLEYNLFFINLTILQVEVSDSGWYFCLFYHETKLVMVNSTFLKINGDDTSHKEDDTNSKSAGNWIMVGGMGAVNVFLVLVILGLILKITHKSQLQRGPRWHNLFSVEFPSEEEQKRSAKIQKQPRS</sequence>
<gene>
    <name evidence="4" type="ORF">N1851_001455</name>
</gene>
<name>A0AA47PCW6_MERPO</name>
<evidence type="ECO:0000313" key="5">
    <source>
        <dbReference type="Proteomes" id="UP001174136"/>
    </source>
</evidence>
<dbReference type="AlphaFoldDB" id="A0AA47PCW6"/>
<feature type="transmembrane region" description="Helical" evidence="1">
    <location>
        <begin position="149"/>
        <end position="171"/>
    </location>
</feature>
<accession>A0AA47PCW6</accession>
<protein>
    <recommendedName>
        <fullName evidence="3">Ig-like domain-containing protein</fullName>
    </recommendedName>
</protein>
<dbReference type="InterPro" id="IPR007110">
    <property type="entry name" value="Ig-like_dom"/>
</dbReference>
<dbReference type="Pfam" id="PF07686">
    <property type="entry name" value="V-set"/>
    <property type="match status" value="1"/>
</dbReference>
<evidence type="ECO:0000256" key="1">
    <source>
        <dbReference type="SAM" id="Phobius"/>
    </source>
</evidence>
<evidence type="ECO:0000259" key="3">
    <source>
        <dbReference type="PROSITE" id="PS50835"/>
    </source>
</evidence>
<dbReference type="InterPro" id="IPR003599">
    <property type="entry name" value="Ig_sub"/>
</dbReference>
<reference evidence="4" key="1">
    <citation type="journal article" date="2023" name="Front. Mar. Sci.">
        <title>A new Merluccius polli reference genome to investigate the effects of global change in West African waters.</title>
        <authorList>
            <person name="Mateo J.L."/>
            <person name="Blanco-Fernandez C."/>
            <person name="Garcia-Vazquez E."/>
            <person name="Machado-Schiaffino G."/>
        </authorList>
    </citation>
    <scope>NUCLEOTIDE SEQUENCE</scope>
    <source>
        <strain evidence="4">C29</strain>
        <tissue evidence="4">Fin</tissue>
    </source>
</reference>
<dbReference type="InterPro" id="IPR013106">
    <property type="entry name" value="Ig_V-set"/>
</dbReference>
<evidence type="ECO:0000256" key="2">
    <source>
        <dbReference type="SAM" id="SignalP"/>
    </source>
</evidence>
<dbReference type="InterPro" id="IPR036179">
    <property type="entry name" value="Ig-like_dom_sf"/>
</dbReference>
<dbReference type="InterPro" id="IPR013783">
    <property type="entry name" value="Ig-like_fold"/>
</dbReference>
<keyword evidence="1" id="KW-0812">Transmembrane</keyword>
<evidence type="ECO:0000313" key="4">
    <source>
        <dbReference type="EMBL" id="KAK0156003.1"/>
    </source>
</evidence>
<feature type="domain" description="Ig-like" evidence="3">
    <location>
        <begin position="22"/>
        <end position="123"/>
    </location>
</feature>
<dbReference type="Proteomes" id="UP001174136">
    <property type="component" value="Unassembled WGS sequence"/>
</dbReference>
<keyword evidence="5" id="KW-1185">Reference proteome</keyword>
<dbReference type="SUPFAM" id="SSF48726">
    <property type="entry name" value="Immunoglobulin"/>
    <property type="match status" value="1"/>
</dbReference>
<comment type="caution">
    <text evidence="4">The sequence shown here is derived from an EMBL/GenBank/DDBJ whole genome shotgun (WGS) entry which is preliminary data.</text>
</comment>
<organism evidence="4 5">
    <name type="scientific">Merluccius polli</name>
    <name type="common">Benguela hake</name>
    <name type="synonym">Merluccius cadenati</name>
    <dbReference type="NCBI Taxonomy" id="89951"/>
    <lineage>
        <taxon>Eukaryota</taxon>
        <taxon>Metazoa</taxon>
        <taxon>Chordata</taxon>
        <taxon>Craniata</taxon>
        <taxon>Vertebrata</taxon>
        <taxon>Euteleostomi</taxon>
        <taxon>Actinopterygii</taxon>
        <taxon>Neopterygii</taxon>
        <taxon>Teleostei</taxon>
        <taxon>Neoteleostei</taxon>
        <taxon>Acanthomorphata</taxon>
        <taxon>Zeiogadaria</taxon>
        <taxon>Gadariae</taxon>
        <taxon>Gadiformes</taxon>
        <taxon>Gadoidei</taxon>
        <taxon>Merlucciidae</taxon>
        <taxon>Merluccius</taxon>
    </lineage>
</organism>
<proteinExistence type="predicted"/>
<feature type="chain" id="PRO_5041439011" description="Ig-like domain-containing protein" evidence="2">
    <location>
        <begin position="21"/>
        <end position="211"/>
    </location>
</feature>
<dbReference type="Gene3D" id="2.60.40.10">
    <property type="entry name" value="Immunoglobulins"/>
    <property type="match status" value="1"/>
</dbReference>
<keyword evidence="1" id="KW-1133">Transmembrane helix</keyword>
<dbReference type="SMART" id="SM00409">
    <property type="entry name" value="IG"/>
    <property type="match status" value="1"/>
</dbReference>
<keyword evidence="2" id="KW-0732">Signal</keyword>